<proteinExistence type="inferred from homology"/>
<evidence type="ECO:0000313" key="4">
    <source>
        <dbReference type="Proteomes" id="UP000800097"/>
    </source>
</evidence>
<dbReference type="OrthoDB" id="68104at2759"/>
<comment type="similarity">
    <text evidence="1">Belongs to the UPF0145 family.</text>
</comment>
<protein>
    <submittedName>
        <fullName evidence="3">DUF74-domain-containing protein</fullName>
    </submittedName>
</protein>
<dbReference type="PANTHER" id="PTHR34068:SF2">
    <property type="entry name" value="UPF0145 PROTEIN SCO3412"/>
    <property type="match status" value="1"/>
</dbReference>
<dbReference type="Proteomes" id="UP000800097">
    <property type="component" value="Unassembled WGS sequence"/>
</dbReference>
<dbReference type="Pfam" id="PF01906">
    <property type="entry name" value="YbjQ_1"/>
    <property type="match status" value="1"/>
</dbReference>
<dbReference type="Gene3D" id="3.30.110.70">
    <property type="entry name" value="Hypothetical protein apc22750. Chain B"/>
    <property type="match status" value="1"/>
</dbReference>
<evidence type="ECO:0000313" key="3">
    <source>
        <dbReference type="EMBL" id="KAF2279886.1"/>
    </source>
</evidence>
<gene>
    <name evidence="3" type="ORF">EI97DRAFT_104741</name>
</gene>
<dbReference type="EMBL" id="ML986485">
    <property type="protein sequence ID" value="KAF2279886.1"/>
    <property type="molecule type" value="Genomic_DNA"/>
</dbReference>
<dbReference type="InterPro" id="IPR002765">
    <property type="entry name" value="UPF0145_YbjQ-like"/>
</dbReference>
<accession>A0A6A6JVY8</accession>
<reference evidence="3" key="1">
    <citation type="journal article" date="2020" name="Stud. Mycol.">
        <title>101 Dothideomycetes genomes: a test case for predicting lifestyles and emergence of pathogens.</title>
        <authorList>
            <person name="Haridas S."/>
            <person name="Albert R."/>
            <person name="Binder M."/>
            <person name="Bloem J."/>
            <person name="Labutti K."/>
            <person name="Salamov A."/>
            <person name="Andreopoulos B."/>
            <person name="Baker S."/>
            <person name="Barry K."/>
            <person name="Bills G."/>
            <person name="Bluhm B."/>
            <person name="Cannon C."/>
            <person name="Castanera R."/>
            <person name="Culley D."/>
            <person name="Daum C."/>
            <person name="Ezra D."/>
            <person name="Gonzalez J."/>
            <person name="Henrissat B."/>
            <person name="Kuo A."/>
            <person name="Liang C."/>
            <person name="Lipzen A."/>
            <person name="Lutzoni F."/>
            <person name="Magnuson J."/>
            <person name="Mondo S."/>
            <person name="Nolan M."/>
            <person name="Ohm R."/>
            <person name="Pangilinan J."/>
            <person name="Park H.-J."/>
            <person name="Ramirez L."/>
            <person name="Alfaro M."/>
            <person name="Sun H."/>
            <person name="Tritt A."/>
            <person name="Yoshinaga Y."/>
            <person name="Zwiers L.-H."/>
            <person name="Turgeon B."/>
            <person name="Goodwin S."/>
            <person name="Spatafora J."/>
            <person name="Crous P."/>
            <person name="Grigoriev I."/>
        </authorList>
    </citation>
    <scope>NUCLEOTIDE SEQUENCE</scope>
    <source>
        <strain evidence="3">CBS 379.55</strain>
    </source>
</reference>
<feature type="region of interest" description="Disordered" evidence="2">
    <location>
        <begin position="1"/>
        <end position="22"/>
    </location>
</feature>
<dbReference type="GeneID" id="54546092"/>
<dbReference type="SUPFAM" id="SSF117782">
    <property type="entry name" value="YbjQ-like"/>
    <property type="match status" value="1"/>
</dbReference>
<evidence type="ECO:0000256" key="2">
    <source>
        <dbReference type="SAM" id="MobiDB-lite"/>
    </source>
</evidence>
<dbReference type="InterPro" id="IPR035439">
    <property type="entry name" value="UPF0145_dom_sf"/>
</dbReference>
<dbReference type="PANTHER" id="PTHR34068">
    <property type="entry name" value="UPF0145 PROTEIN YBJQ"/>
    <property type="match status" value="1"/>
</dbReference>
<organism evidence="3 4">
    <name type="scientific">Westerdykella ornata</name>
    <dbReference type="NCBI Taxonomy" id="318751"/>
    <lineage>
        <taxon>Eukaryota</taxon>
        <taxon>Fungi</taxon>
        <taxon>Dikarya</taxon>
        <taxon>Ascomycota</taxon>
        <taxon>Pezizomycotina</taxon>
        <taxon>Dothideomycetes</taxon>
        <taxon>Pleosporomycetidae</taxon>
        <taxon>Pleosporales</taxon>
        <taxon>Sporormiaceae</taxon>
        <taxon>Westerdykella</taxon>
    </lineage>
</organism>
<sequence>MLTNRRSMMAPSNPTSHRASTFSHRTTFTEPIHETTTAPQSKTPSILTSTTPTLPGHIINRVLGTVHGITTCARKDTKSFLKSVGVGNEAKSLTHMLYQARDQAIERMVRDCVARGGNAVVGVGFNESEVLGFVQVSCYGTAVFVEKEEGGFGYK</sequence>
<keyword evidence="4" id="KW-1185">Reference proteome</keyword>
<dbReference type="AlphaFoldDB" id="A0A6A6JVY8"/>
<name>A0A6A6JVY8_WESOR</name>
<dbReference type="RefSeq" id="XP_033657425.1">
    <property type="nucleotide sequence ID" value="XM_033792917.1"/>
</dbReference>
<evidence type="ECO:0000256" key="1">
    <source>
        <dbReference type="ARBA" id="ARBA00010751"/>
    </source>
</evidence>